<dbReference type="AlphaFoldDB" id="A0A6M6BL13"/>
<dbReference type="KEGG" id="hts:HMJ29_17735"/>
<gene>
    <name evidence="1" type="ORF">HMJ29_17735</name>
</gene>
<dbReference type="EMBL" id="CP053538">
    <property type="protein sequence ID" value="QJX48659.1"/>
    <property type="molecule type" value="Genomic_DNA"/>
</dbReference>
<name>A0A6M6BL13_9BACT</name>
<accession>A0A6M6BL13</accession>
<sequence length="507" mass="57946">MPAYAQNTDVGLRRVLTDLDKLNATAKRDIEKLDKLAENPFAKQMVTSRAFSKLIYKDQQSIGGSIIREGKVIGFNATVEESAVTVNGGTPVYWKKVAFQANLRGSSEDGFVNVFSDGDYQKTLSIGGTVLLFLPWNKSRYMEAERLRLHSELRTKRFQNEGQFAAQFPGQTGNSKKWATPTVPNDEATWKVTQSALITDFINKRTAFHMTGLRGDADWIKRFYKDELTDAEAKDPVARSSYRAYLLAEQQIKQILSANWPAWGKKKEDEYIRDSLQTNLDRYLQVRYRQDTYRKYKQSLALYDTVQAKSTWSHRYRNWFSLKASYNNAKQPLFDPTLPDKAYKRTYDDEYGEFQVAFNHLAIHTKSKNYVSAGVGISNKLDFIKDNQRTYQVTTQQPNGTGFIEVVKQSTAYPELPKEVTVKTVQLQAATYWTKTIGVDLSYKGKFAKDYTDKNEAYLGVFFPINAGESTLLFMPQLKWADVKEPKPWSFGFNLSASLPGFVTKDK</sequence>
<keyword evidence="2" id="KW-1185">Reference proteome</keyword>
<evidence type="ECO:0000313" key="1">
    <source>
        <dbReference type="EMBL" id="QJX48659.1"/>
    </source>
</evidence>
<dbReference type="Proteomes" id="UP000501623">
    <property type="component" value="Chromosome"/>
</dbReference>
<protein>
    <submittedName>
        <fullName evidence="1">Uncharacterized protein</fullName>
    </submittedName>
</protein>
<proteinExistence type="predicted"/>
<reference evidence="1 2" key="1">
    <citation type="submission" date="2020-05" db="EMBL/GenBank/DDBJ databases">
        <title>Complete genome sequence of Hymenobacter sp. TS19 in Coasted Sand Dune.</title>
        <authorList>
            <person name="Lee J.-H."/>
            <person name="Jung J.-H."/>
            <person name="Jeong S."/>
            <person name="Zhao L."/>
            <person name="Kim M.-K."/>
            <person name="Seo H.-S."/>
            <person name="Lim S."/>
        </authorList>
    </citation>
    <scope>NUCLEOTIDE SEQUENCE [LARGE SCALE GENOMIC DNA]</scope>
    <source>
        <strain evidence="1 2">TS19</strain>
    </source>
</reference>
<dbReference type="RefSeq" id="WP_171592747.1">
    <property type="nucleotide sequence ID" value="NZ_CP053538.1"/>
</dbReference>
<evidence type="ECO:0000313" key="2">
    <source>
        <dbReference type="Proteomes" id="UP000501623"/>
    </source>
</evidence>
<organism evidence="1 2">
    <name type="scientific">Hymenobacter taeanensis</name>
    <dbReference type="NCBI Taxonomy" id="2735321"/>
    <lineage>
        <taxon>Bacteria</taxon>
        <taxon>Pseudomonadati</taxon>
        <taxon>Bacteroidota</taxon>
        <taxon>Cytophagia</taxon>
        <taxon>Cytophagales</taxon>
        <taxon>Hymenobacteraceae</taxon>
        <taxon>Hymenobacter</taxon>
    </lineage>
</organism>